<gene>
    <name evidence="1" type="ORF">H4R21_002009</name>
</gene>
<reference evidence="1" key="1">
    <citation type="submission" date="2022-07" db="EMBL/GenBank/DDBJ databases">
        <title>Phylogenomic reconstructions and comparative analyses of Kickxellomycotina fungi.</title>
        <authorList>
            <person name="Reynolds N.K."/>
            <person name="Stajich J.E."/>
            <person name="Barry K."/>
            <person name="Grigoriev I.V."/>
            <person name="Crous P."/>
            <person name="Smith M.E."/>
        </authorList>
    </citation>
    <scope>NUCLEOTIDE SEQUENCE</scope>
    <source>
        <strain evidence="1">BCRC 34780</strain>
    </source>
</reference>
<organism evidence="1 2">
    <name type="scientific">Coemansia helicoidea</name>
    <dbReference type="NCBI Taxonomy" id="1286919"/>
    <lineage>
        <taxon>Eukaryota</taxon>
        <taxon>Fungi</taxon>
        <taxon>Fungi incertae sedis</taxon>
        <taxon>Zoopagomycota</taxon>
        <taxon>Kickxellomycotina</taxon>
        <taxon>Kickxellomycetes</taxon>
        <taxon>Kickxellales</taxon>
        <taxon>Kickxellaceae</taxon>
        <taxon>Coemansia</taxon>
    </lineage>
</organism>
<proteinExistence type="predicted"/>
<evidence type="ECO:0000313" key="2">
    <source>
        <dbReference type="Proteomes" id="UP001140087"/>
    </source>
</evidence>
<protein>
    <submittedName>
        <fullName evidence="1">Uncharacterized protein</fullName>
    </submittedName>
</protein>
<dbReference type="Proteomes" id="UP001140087">
    <property type="component" value="Unassembled WGS sequence"/>
</dbReference>
<name>A0ACC1L983_9FUNG</name>
<keyword evidence="2" id="KW-1185">Reference proteome</keyword>
<dbReference type="EMBL" id="JANBUN010000469">
    <property type="protein sequence ID" value="KAJ2803517.1"/>
    <property type="molecule type" value="Genomic_DNA"/>
</dbReference>
<comment type="caution">
    <text evidence="1">The sequence shown here is derived from an EMBL/GenBank/DDBJ whole genome shotgun (WGS) entry which is preliminary data.</text>
</comment>
<sequence>MSNPPSDIDVDLSSEAGSDGPIDEAEASQLLRSSKVYDFGSAANPRRMEFSPTPSPPPPAGMPDHADHTAHSDPYAPPPPPPDAAAYAAPATEHSANGHEDDGASDVGSAKDDSVESGSVRNPSSPTIAAGAASSTPSARSRTSIWTHFTRDPDYATNRRGRCVYCLNYYSCSSGSTGNMWRHIKRSHPEKATHAAPLATHGTHATPQPKAEDAQPSFESRPRKRQASMSSPVSERFGTPASAARPGLHGFGHPPHMAQHAQKQPPPPPPHGQRLSLNTATRNLEDAIFQELGSSGPGLAADTDITSADNLVHALKLLLSLSGRSHGSIGDRLSASSAHAHQQSTSTSVLSGLLDSLSAARNAAEAGDAPALLRPPARGSLASIPEDHRVAGHGADGAAPYSDDRRGPADSDGLSQIVSAISDAVRASTAASEGPAARAQRTLHAIVDFMVRELVPVEKMLSPGMQQLVATMSQGAPAPAAAALTDEIFHRMDAQARELRQRLDGVRGKVSVSIGSSCISGPTHFLAVHAHWTDAEAVRHDALLSGHCLDGTPTSADIMSAFESTLTRYDLFGRLGAVTTSYTREFVEFLNQVETICHARGVPFDLDRNQATCVASALHDARTKLLGMLYNAGAGEPTTPLAKLCDATRALLVPGRPDSQPLIELCRSHDIRPAALSVDDAKPWASTVQLLDSALSVYVELSAALGGAAPTPEEWLWLSQARALMRIVDVGVDGVVRLPSEFPSIVDVVPVYDTLCANLQGLLQTPTLCDGVRRSGEVLRDYLAQCHPFQTSPIYRLAPLFDPRLKEAYYADRGYDQAWIGRIMRDAKALLSEHIQPRPAPPPQESAADGESAVFAQAAAGSQSGDIRAAIDAFIWLGRPATASQLEADGKARIFKRAYASGRSELDDYLAAPLAAPSASAMRWWR</sequence>
<accession>A0ACC1L983</accession>
<evidence type="ECO:0000313" key="1">
    <source>
        <dbReference type="EMBL" id="KAJ2803517.1"/>
    </source>
</evidence>
<feature type="non-terminal residue" evidence="1">
    <location>
        <position position="926"/>
    </location>
</feature>